<evidence type="ECO:0000313" key="6">
    <source>
        <dbReference type="EMBL" id="WOK94882.1"/>
    </source>
</evidence>
<dbReference type="CDD" id="cd22910">
    <property type="entry name" value="HFD_H2B"/>
    <property type="match status" value="1"/>
</dbReference>
<dbReference type="PRINTS" id="PR00621">
    <property type="entry name" value="HISTONEH2B"/>
</dbReference>
<comment type="function">
    <text evidence="1">Core component of nucleosome. Nucleosomes wrap and compact DNA into chromatin, limiting DNA accessibility to the cellular machineries which require DNA as a template. Histones thereby play a central role in transcription regulation, DNA repair, DNA replication and chromosomal stability. DNA accessibility is regulated via a complex set of post-translational modifications of histones, also called histone code, and nucleosome remodeling.</text>
</comment>
<keyword evidence="7" id="KW-1185">Reference proteome</keyword>
<sequence length="306" mass="32929">MAPKRAAKVVKTTKKVVKEIVEVISVGSDSQNSLEPPPVGDSKSVEVVVEAKEAQVPIAVNVTNAVPAENEPEKDVVTAVPAENEPEEDVATAVPAENEPEKDVTAAATEKEAEPPAEKSKAEQKGKEAESIADKETQEEKVFEAEEMEKGDKDKEAEPRTPKKVEQPPKRDQEKGRKRGAGGAAGKQTRRKKRRFSGVGEMDGVGRGYKRYVFQVLKQVHPDLGISARAMAVIDGMMGDMFERLTDEAGRLSMHTGKKTLTSREIEAAVRLVLPGELGKHAIVEATKAIANYMAAAANGRGSGNK</sequence>
<evidence type="ECO:0000256" key="3">
    <source>
        <dbReference type="ARBA" id="ARBA00011538"/>
    </source>
</evidence>
<dbReference type="GO" id="GO:0000786">
    <property type="term" value="C:nucleosome"/>
    <property type="evidence" value="ECO:0007669"/>
    <property type="project" value="InterPro"/>
</dbReference>
<comment type="similarity">
    <text evidence="2">Belongs to the histone H2B family.</text>
</comment>
<gene>
    <name evidence="6" type="ORF">Cni_G03587</name>
</gene>
<dbReference type="Pfam" id="PF00125">
    <property type="entry name" value="Histone"/>
    <property type="match status" value="1"/>
</dbReference>
<dbReference type="GO" id="GO:0046982">
    <property type="term" value="F:protein heterodimerization activity"/>
    <property type="evidence" value="ECO:0007669"/>
    <property type="project" value="InterPro"/>
</dbReference>
<dbReference type="GO" id="GO:0005634">
    <property type="term" value="C:nucleus"/>
    <property type="evidence" value="ECO:0007669"/>
    <property type="project" value="UniProtKB-ARBA"/>
</dbReference>
<reference evidence="6 7" key="1">
    <citation type="submission" date="2023-10" db="EMBL/GenBank/DDBJ databases">
        <title>Chromosome-scale genome assembly provides insights into flower coloration mechanisms of Canna indica.</title>
        <authorList>
            <person name="Li C."/>
        </authorList>
    </citation>
    <scope>NUCLEOTIDE SEQUENCE [LARGE SCALE GENOMIC DNA]</scope>
    <source>
        <tissue evidence="6">Flower</tissue>
    </source>
</reference>
<dbReference type="FunFam" id="1.10.20.10:FF:000043">
    <property type="entry name" value="Histone H2B"/>
    <property type="match status" value="1"/>
</dbReference>
<evidence type="ECO:0000313" key="7">
    <source>
        <dbReference type="Proteomes" id="UP001327560"/>
    </source>
</evidence>
<evidence type="ECO:0000259" key="5">
    <source>
        <dbReference type="Pfam" id="PF00125"/>
    </source>
</evidence>
<dbReference type="AlphaFoldDB" id="A0AAQ3Q3N9"/>
<evidence type="ECO:0000256" key="4">
    <source>
        <dbReference type="SAM" id="MobiDB-lite"/>
    </source>
</evidence>
<feature type="region of interest" description="Disordered" evidence="4">
    <location>
        <begin position="66"/>
        <end position="199"/>
    </location>
</feature>
<protein>
    <submittedName>
        <fullName evidence="6">Histone H2B.3-like</fullName>
    </submittedName>
</protein>
<evidence type="ECO:0000256" key="1">
    <source>
        <dbReference type="ARBA" id="ARBA00002001"/>
    </source>
</evidence>
<organism evidence="6 7">
    <name type="scientific">Canna indica</name>
    <name type="common">Indian-shot</name>
    <dbReference type="NCBI Taxonomy" id="4628"/>
    <lineage>
        <taxon>Eukaryota</taxon>
        <taxon>Viridiplantae</taxon>
        <taxon>Streptophyta</taxon>
        <taxon>Embryophyta</taxon>
        <taxon>Tracheophyta</taxon>
        <taxon>Spermatophyta</taxon>
        <taxon>Magnoliopsida</taxon>
        <taxon>Liliopsida</taxon>
        <taxon>Zingiberales</taxon>
        <taxon>Cannaceae</taxon>
        <taxon>Canna</taxon>
    </lineage>
</organism>
<accession>A0AAQ3Q3N9</accession>
<dbReference type="Gene3D" id="1.10.20.10">
    <property type="entry name" value="Histone, subunit A"/>
    <property type="match status" value="1"/>
</dbReference>
<dbReference type="EMBL" id="CP136890">
    <property type="protein sequence ID" value="WOK94882.1"/>
    <property type="molecule type" value="Genomic_DNA"/>
</dbReference>
<dbReference type="InterPro" id="IPR009072">
    <property type="entry name" value="Histone-fold"/>
</dbReference>
<dbReference type="PANTHER" id="PTHR23428">
    <property type="entry name" value="HISTONE H2B"/>
    <property type="match status" value="1"/>
</dbReference>
<proteinExistence type="inferred from homology"/>
<dbReference type="InterPro" id="IPR007125">
    <property type="entry name" value="H2A/H2B/H3"/>
</dbReference>
<dbReference type="Proteomes" id="UP001327560">
    <property type="component" value="Chromosome 1"/>
</dbReference>
<feature type="domain" description="Core Histone H2A/H2B/H3" evidence="5">
    <location>
        <begin position="207"/>
        <end position="272"/>
    </location>
</feature>
<feature type="compositionally biased region" description="Basic and acidic residues" evidence="4">
    <location>
        <begin position="99"/>
        <end position="175"/>
    </location>
</feature>
<name>A0AAQ3Q3N9_9LILI</name>
<dbReference type="GO" id="GO:0030527">
    <property type="term" value="F:structural constituent of chromatin"/>
    <property type="evidence" value="ECO:0007669"/>
    <property type="project" value="InterPro"/>
</dbReference>
<dbReference type="SMART" id="SM00427">
    <property type="entry name" value="H2B"/>
    <property type="match status" value="1"/>
</dbReference>
<dbReference type="InterPro" id="IPR000558">
    <property type="entry name" value="Histone_H2B"/>
</dbReference>
<comment type="subunit">
    <text evidence="3">The nucleosome is a histone octamer containing two molecules each of H2A, H2B, H3 and H4 assembled in one H3-H4 heterotetramer and two H2A-H2B heterodimers. The octamer wraps approximately 147 bp of DNA.</text>
</comment>
<dbReference type="SUPFAM" id="SSF47113">
    <property type="entry name" value="Histone-fold"/>
    <property type="match status" value="1"/>
</dbReference>
<evidence type="ECO:0000256" key="2">
    <source>
        <dbReference type="ARBA" id="ARBA00006846"/>
    </source>
</evidence>
<dbReference type="GO" id="GO:0003677">
    <property type="term" value="F:DNA binding"/>
    <property type="evidence" value="ECO:0007669"/>
    <property type="project" value="InterPro"/>
</dbReference>